<keyword evidence="4" id="KW-0804">Transcription</keyword>
<evidence type="ECO:0000259" key="5">
    <source>
        <dbReference type="PROSITE" id="PS50937"/>
    </source>
</evidence>
<feature type="domain" description="HTH merR-type" evidence="5">
    <location>
        <begin position="4"/>
        <end position="73"/>
    </location>
</feature>
<dbReference type="PROSITE" id="PS50937">
    <property type="entry name" value="HTH_MERR_2"/>
    <property type="match status" value="1"/>
</dbReference>
<keyword evidence="2" id="KW-0805">Transcription regulation</keyword>
<name>A0A0F7K085_9GAMM</name>
<dbReference type="SUPFAM" id="SSF46955">
    <property type="entry name" value="Putative DNA-binding domain"/>
    <property type="match status" value="1"/>
</dbReference>
<dbReference type="Gene3D" id="1.10.1660.10">
    <property type="match status" value="1"/>
</dbReference>
<dbReference type="Pfam" id="PF13411">
    <property type="entry name" value="MerR_1"/>
    <property type="match status" value="1"/>
</dbReference>
<reference evidence="6 7" key="1">
    <citation type="journal article" date="2015" name="Genome Announc.">
        <title>Complete Genome Sequence of Sedimenticola thiotaurini Strain SIP-G1, a Polyphosphate- and Polyhydroxyalkanoate-Accumulating Sulfur-Oxidizing Gammaproteobacterium Isolated from Salt Marsh Sediments.</title>
        <authorList>
            <person name="Flood B.E."/>
            <person name="Jones D.S."/>
            <person name="Bailey J.V."/>
        </authorList>
    </citation>
    <scope>NUCLEOTIDE SEQUENCE [LARGE SCALE GENOMIC DNA]</scope>
    <source>
        <strain evidence="6 7">SIP-G1</strain>
    </source>
</reference>
<dbReference type="GO" id="GO:0003677">
    <property type="term" value="F:DNA binding"/>
    <property type="evidence" value="ECO:0007669"/>
    <property type="project" value="UniProtKB-KW"/>
</dbReference>
<keyword evidence="7" id="KW-1185">Reference proteome</keyword>
<evidence type="ECO:0000256" key="1">
    <source>
        <dbReference type="ARBA" id="ARBA00022491"/>
    </source>
</evidence>
<dbReference type="AlphaFoldDB" id="A0A0F7K085"/>
<accession>A0A0F7K085</accession>
<dbReference type="InterPro" id="IPR047057">
    <property type="entry name" value="MerR_fam"/>
</dbReference>
<dbReference type="PANTHER" id="PTHR30204:SF69">
    <property type="entry name" value="MERR-FAMILY TRANSCRIPTIONAL REGULATOR"/>
    <property type="match status" value="1"/>
</dbReference>
<organism evidence="6 7">
    <name type="scientific">Sedimenticola thiotaurini</name>
    <dbReference type="NCBI Taxonomy" id="1543721"/>
    <lineage>
        <taxon>Bacteria</taxon>
        <taxon>Pseudomonadati</taxon>
        <taxon>Pseudomonadota</taxon>
        <taxon>Gammaproteobacteria</taxon>
        <taxon>Chromatiales</taxon>
        <taxon>Sedimenticolaceae</taxon>
        <taxon>Sedimenticola</taxon>
    </lineage>
</organism>
<dbReference type="RefSeq" id="WP_046859943.1">
    <property type="nucleotide sequence ID" value="NZ_CP011412.1"/>
</dbReference>
<dbReference type="EMBL" id="CP011412">
    <property type="protein sequence ID" value="AKH21014.1"/>
    <property type="molecule type" value="Genomic_DNA"/>
</dbReference>
<sequence>MDDTLTIGQLARKAGIGVSAIRFYEQKGLIEGPPRNKSGYRLYSHKIVERVQFIKNCRDLGFPLRSVAELLKLCYSENSEFECSVIQESIRQQHELVLQQFEILNRQRAKLERLLNACPSGSGGECEFIKIMLE</sequence>
<gene>
    <name evidence="6" type="ORF">AAY24_12370</name>
</gene>
<keyword evidence="3" id="KW-0238">DNA-binding</keyword>
<evidence type="ECO:0000256" key="2">
    <source>
        <dbReference type="ARBA" id="ARBA00023015"/>
    </source>
</evidence>
<dbReference type="KEGG" id="seds:AAY24_12370"/>
<dbReference type="InterPro" id="IPR009061">
    <property type="entry name" value="DNA-bd_dom_put_sf"/>
</dbReference>
<protein>
    <recommendedName>
        <fullName evidence="5">HTH merR-type domain-containing protein</fullName>
    </recommendedName>
</protein>
<proteinExistence type="predicted"/>
<keyword evidence="1" id="KW-0678">Repressor</keyword>
<dbReference type="SMART" id="SM00422">
    <property type="entry name" value="HTH_MERR"/>
    <property type="match status" value="1"/>
</dbReference>
<evidence type="ECO:0000313" key="7">
    <source>
        <dbReference type="Proteomes" id="UP000034410"/>
    </source>
</evidence>
<dbReference type="PANTHER" id="PTHR30204">
    <property type="entry name" value="REDOX-CYCLING DRUG-SENSING TRANSCRIPTIONAL ACTIVATOR SOXR"/>
    <property type="match status" value="1"/>
</dbReference>
<dbReference type="Proteomes" id="UP000034410">
    <property type="component" value="Chromosome"/>
</dbReference>
<dbReference type="InterPro" id="IPR000551">
    <property type="entry name" value="MerR-type_HTH_dom"/>
</dbReference>
<dbReference type="PRINTS" id="PR00040">
    <property type="entry name" value="HTHMERR"/>
</dbReference>
<dbReference type="GO" id="GO:0003700">
    <property type="term" value="F:DNA-binding transcription factor activity"/>
    <property type="evidence" value="ECO:0007669"/>
    <property type="project" value="InterPro"/>
</dbReference>
<evidence type="ECO:0000256" key="3">
    <source>
        <dbReference type="ARBA" id="ARBA00023125"/>
    </source>
</evidence>
<evidence type="ECO:0000256" key="4">
    <source>
        <dbReference type="ARBA" id="ARBA00023163"/>
    </source>
</evidence>
<evidence type="ECO:0000313" key="6">
    <source>
        <dbReference type="EMBL" id="AKH21014.1"/>
    </source>
</evidence>
<dbReference type="OrthoDB" id="9808480at2"/>